<dbReference type="InterPro" id="IPR036093">
    <property type="entry name" value="NAC_dom_sf"/>
</dbReference>
<dbReference type="GO" id="GO:0003677">
    <property type="term" value="F:DNA binding"/>
    <property type="evidence" value="ECO:0007669"/>
    <property type="project" value="UniProtKB-KW"/>
</dbReference>
<gene>
    <name evidence="7" type="primary">LOC120111452</name>
    <name evidence="8" type="synonym">LOC103701578</name>
</gene>
<dbReference type="PANTHER" id="PTHR31744:SF22">
    <property type="entry name" value="NAC DOMAIN CONTAINING PROTEIN 58"/>
    <property type="match status" value="1"/>
</dbReference>
<dbReference type="OrthoDB" id="1424968at2759"/>
<keyword evidence="3" id="KW-0804">Transcription</keyword>
<protein>
    <submittedName>
        <fullName evidence="7 8">Protein CUP-SHAPED COTYLEDON 2-like</fullName>
    </submittedName>
</protein>
<dbReference type="AlphaFoldDB" id="A0A8B9AK79"/>
<keyword evidence="6" id="KW-1185">Reference proteome</keyword>
<reference evidence="6" key="1">
    <citation type="journal article" date="2019" name="Nat. Commun.">
        <title>Genome-wide association mapping of date palm fruit traits.</title>
        <authorList>
            <person name="Hazzouri K.M."/>
            <person name="Gros-Balthazard M."/>
            <person name="Flowers J.M."/>
            <person name="Copetti D."/>
            <person name="Lemansour A."/>
            <person name="Lebrun M."/>
            <person name="Masmoudi K."/>
            <person name="Ferrand S."/>
            <person name="Dhar M.I."/>
            <person name="Fresquez Z.A."/>
            <person name="Rosas U."/>
            <person name="Zhang J."/>
            <person name="Talag J."/>
            <person name="Lee S."/>
            <person name="Kudrna D."/>
            <person name="Powell R.F."/>
            <person name="Leitch I.J."/>
            <person name="Krueger R.R."/>
            <person name="Wing R.A."/>
            <person name="Amiri K.M.A."/>
            <person name="Purugganan M.D."/>
        </authorList>
    </citation>
    <scope>NUCLEOTIDE SEQUENCE [LARGE SCALE GENOMIC DNA]</scope>
    <source>
        <strain evidence="6">cv. Khalas</strain>
    </source>
</reference>
<keyword evidence="4" id="KW-0539">Nucleus</keyword>
<evidence type="ECO:0000256" key="2">
    <source>
        <dbReference type="ARBA" id="ARBA00023125"/>
    </source>
</evidence>
<sequence>MEEEDKEQVLPPGFRFHPTDEELVSYYLTHKIYKSNFTARAIAVVDLNKCEPWDLAGKAKMGEKEWYFFSLKDRKYPTGLRTNRATSAGYWKITGKDQEIFNRHTSELIGMKKTLVFYKGRAPRGEKTSWVMHEYCLQSKTKTTFEAQKEWVVCRVFKKSCREKRCLPSQPQPDHQKLQKSSAFMPSVTQAKTYQVAGSRKGYTELTRPSKAILGLSPPSQPQFGSAGSFTLSSGLGLLHPTVAAMEAWTNCILSSADMEVWLPHVDSNVELENYWPPCLSGKETHESLI</sequence>
<dbReference type="Pfam" id="PF02365">
    <property type="entry name" value="NAM"/>
    <property type="match status" value="1"/>
</dbReference>
<evidence type="ECO:0000313" key="7">
    <source>
        <dbReference type="RefSeq" id="XP_038984428.1"/>
    </source>
</evidence>
<dbReference type="Proteomes" id="UP000228380">
    <property type="component" value="Chromosome 1"/>
</dbReference>
<proteinExistence type="predicted"/>
<evidence type="ECO:0000313" key="8">
    <source>
        <dbReference type="RefSeq" id="XP_038984496.1"/>
    </source>
</evidence>
<keyword evidence="2" id="KW-0238">DNA-binding</keyword>
<dbReference type="SUPFAM" id="SSF101941">
    <property type="entry name" value="NAC domain"/>
    <property type="match status" value="1"/>
</dbReference>
<dbReference type="PANTHER" id="PTHR31744">
    <property type="entry name" value="PROTEIN CUP-SHAPED COTYLEDON 2-RELATED"/>
    <property type="match status" value="1"/>
</dbReference>
<organism evidence="6 7">
    <name type="scientific">Phoenix dactylifera</name>
    <name type="common">Date palm</name>
    <dbReference type="NCBI Taxonomy" id="42345"/>
    <lineage>
        <taxon>Eukaryota</taxon>
        <taxon>Viridiplantae</taxon>
        <taxon>Streptophyta</taxon>
        <taxon>Embryophyta</taxon>
        <taxon>Tracheophyta</taxon>
        <taxon>Spermatophyta</taxon>
        <taxon>Magnoliopsida</taxon>
        <taxon>Liliopsida</taxon>
        <taxon>Arecaceae</taxon>
        <taxon>Coryphoideae</taxon>
        <taxon>Phoeniceae</taxon>
        <taxon>Phoenix</taxon>
    </lineage>
</organism>
<dbReference type="KEGG" id="pda:103701578"/>
<dbReference type="Gene3D" id="2.170.150.80">
    <property type="entry name" value="NAC domain"/>
    <property type="match status" value="1"/>
</dbReference>
<keyword evidence="1" id="KW-0805">Transcription regulation</keyword>
<dbReference type="RefSeq" id="XP_038984428.1">
    <property type="nucleotide sequence ID" value="XM_039128500.1"/>
</dbReference>
<evidence type="ECO:0000259" key="5">
    <source>
        <dbReference type="PROSITE" id="PS51005"/>
    </source>
</evidence>
<evidence type="ECO:0000256" key="3">
    <source>
        <dbReference type="ARBA" id="ARBA00023163"/>
    </source>
</evidence>
<reference evidence="7 8" key="2">
    <citation type="submission" date="2025-04" db="UniProtKB">
        <authorList>
            <consortium name="RefSeq"/>
        </authorList>
    </citation>
    <scope>IDENTIFICATION</scope>
    <source>
        <tissue evidence="7 8">Young leaves</tissue>
    </source>
</reference>
<dbReference type="KEGG" id="pda:120111452"/>
<dbReference type="FunFam" id="2.170.150.80:FF:000006">
    <property type="entry name" value="NAC domain-containing protein 100-like"/>
    <property type="match status" value="1"/>
</dbReference>
<evidence type="ECO:0000256" key="4">
    <source>
        <dbReference type="ARBA" id="ARBA00023242"/>
    </source>
</evidence>
<dbReference type="GO" id="GO:0006355">
    <property type="term" value="P:regulation of DNA-templated transcription"/>
    <property type="evidence" value="ECO:0007669"/>
    <property type="project" value="InterPro"/>
</dbReference>
<evidence type="ECO:0000256" key="1">
    <source>
        <dbReference type="ARBA" id="ARBA00023015"/>
    </source>
</evidence>
<dbReference type="GeneID" id="120111452"/>
<dbReference type="PROSITE" id="PS51005">
    <property type="entry name" value="NAC"/>
    <property type="match status" value="1"/>
</dbReference>
<dbReference type="InterPro" id="IPR003441">
    <property type="entry name" value="NAC-dom"/>
</dbReference>
<dbReference type="RefSeq" id="XP_038984496.1">
    <property type="nucleotide sequence ID" value="XM_039128568.1"/>
</dbReference>
<evidence type="ECO:0000313" key="6">
    <source>
        <dbReference type="Proteomes" id="UP000228380"/>
    </source>
</evidence>
<accession>A0A8B9AK79</accession>
<feature type="domain" description="NAC" evidence="5">
    <location>
        <begin position="10"/>
        <end position="159"/>
    </location>
</feature>
<name>A0A8B9AK79_PHODC</name>